<dbReference type="OrthoDB" id="381190at2759"/>
<evidence type="ECO:0000256" key="1">
    <source>
        <dbReference type="ARBA" id="ARBA00004123"/>
    </source>
</evidence>
<evidence type="ECO:0000256" key="12">
    <source>
        <dbReference type="ARBA" id="ARBA00047899"/>
    </source>
</evidence>
<dbReference type="OMA" id="YTVYSQM"/>
<protein>
    <recommendedName>
        <fullName evidence="3">non-specific serine/threonine protein kinase</fullName>
        <ecNumber evidence="3">2.7.11.1</ecNumber>
    </recommendedName>
</protein>
<dbReference type="PROSITE" id="PS00916">
    <property type="entry name" value="PI3_4_KINASE_2"/>
    <property type="match status" value="1"/>
</dbReference>
<dbReference type="InterPro" id="IPR000403">
    <property type="entry name" value="PI3/4_kinase_cat_dom"/>
</dbReference>
<dbReference type="InterPro" id="IPR011009">
    <property type="entry name" value="Kinase-like_dom_sf"/>
</dbReference>
<evidence type="ECO:0000256" key="5">
    <source>
        <dbReference type="ARBA" id="ARBA00022679"/>
    </source>
</evidence>
<dbReference type="PROSITE" id="PS51190">
    <property type="entry name" value="FATC"/>
    <property type="match status" value="1"/>
</dbReference>
<comment type="catalytic activity">
    <reaction evidence="12">
        <text>L-threonyl-[protein] + ATP = O-phospho-L-threonyl-[protein] + ADP + H(+)</text>
        <dbReference type="Rhea" id="RHEA:46608"/>
        <dbReference type="Rhea" id="RHEA-COMP:11060"/>
        <dbReference type="Rhea" id="RHEA-COMP:11605"/>
        <dbReference type="ChEBI" id="CHEBI:15378"/>
        <dbReference type="ChEBI" id="CHEBI:30013"/>
        <dbReference type="ChEBI" id="CHEBI:30616"/>
        <dbReference type="ChEBI" id="CHEBI:61977"/>
        <dbReference type="ChEBI" id="CHEBI:456216"/>
        <dbReference type="EC" id="2.7.11.1"/>
    </reaction>
</comment>
<keyword evidence="9" id="KW-0067">ATP-binding</keyword>
<dbReference type="SUPFAM" id="SSF48371">
    <property type="entry name" value="ARM repeat"/>
    <property type="match status" value="1"/>
</dbReference>
<proteinExistence type="inferred from homology"/>
<keyword evidence="4" id="KW-0723">Serine/threonine-protein kinase</keyword>
<dbReference type="Pfam" id="PF25030">
    <property type="entry name" value="M-HEAT_ATR"/>
    <property type="match status" value="1"/>
</dbReference>
<comment type="similarity">
    <text evidence="2">Belongs to the PI3/PI4-kinase family. ATM subfamily.</text>
</comment>
<evidence type="ECO:0000256" key="13">
    <source>
        <dbReference type="ARBA" id="ARBA00048679"/>
    </source>
</evidence>
<dbReference type="PANTHER" id="PTHR11139:SF125">
    <property type="entry name" value="SERINE_THREONINE-PROTEIN KINASE MEC1"/>
    <property type="match status" value="1"/>
</dbReference>
<evidence type="ECO:0000256" key="3">
    <source>
        <dbReference type="ARBA" id="ARBA00012513"/>
    </source>
</evidence>
<dbReference type="InterPro" id="IPR057564">
    <property type="entry name" value="HEAT_ATR"/>
</dbReference>
<dbReference type="SUPFAM" id="SSF56112">
    <property type="entry name" value="Protein kinase-like (PK-like)"/>
    <property type="match status" value="1"/>
</dbReference>
<sequence length="2175" mass="245371">MAACGPMSFTNARHLRKAIDLTNKLGKISLPTFDPETVLVLSRLLDAIEQLAQLSDDTLKLMQPALVSLLLGTMSHLNQPEWEPILTVLRPLLDKALQKRSLSFEAVDKSHIRDLIIAGEVTSPSESTRALVFTYLSRYCSRCPRSVLEEMERLCHNHMEVPEVDHLREIVHQRLNTPVPRVDNPLSVDWETGSEKQIRSLFDMEPYHGMDIDGNQWQTHILAGVDEDLPDKTVAGRLRLARAMLQLPSLLISPQERDSDKRTEHALINLYGTALAQLTQGTDAEVTAEIWRISYAAFLEAINRGKVEEKDIEQVEMRVAIPAFSLGLEHKNRPVRLAAGRALAAYYKYYQGRDDTAILRTQIIAGYLEGLVQTQSTHIVETTICTLGWIAEFADPAALSTALFPLICVLGHQNPLARLSKRSKSPYSLVAPDISRIGFHIASHCVQNPALMGEFCRFISYPPSSLFSQTLTSFLPHLVANCRAEELATITKLMDTNLAALIIDKPAEVLEEVFMLKETRAMENALEFIVRNLNNRNNLTQTKLGIASLVRSKLSTLLGRLVIRFGNATPEDDKAILKAIERTEKYSTSEAKRTPSRPGSFLQQHIMAIVTHLNNELQDVHGKRSVDTKQWVLYGLRRVMMLIGESIAVVAPQVSFSSYRSYQGANISQKLVAIMQNTIRIAGLTSVTVEVWQEFASIMSISDFGPYVPLTSAIFVASWHLFDRQAKSAARGVLLHILEHADALSEHLESLASFKSVHDLHDISSQLSRVLSSPPLTSQLYILAKRIADMNPSISYLGVLEARQVVSDSSRFLPLVTGDSFDPSVGALIKSLHLLAGREGDVYDEARQVAYETIGVIGAVDPDRFSIPSDPPNYLATFCDFQDEKSAQEFAAYLISEVLAPIFPKTSDIRFQNLLAYTLQELLAFCGFSELAMSRDGTSTIPAKTRHRWSNLPNDVRAMVAPLLSSRFTIEGSLEVPTVYPIYPSISTYKEWIQKFASYLISRVDSGFAGQIFQPFRSLLGSADVQVILSVLPHLVVEVLGRGDVTDFNNIHGEIIAVLQDQLTQSSGHSSEMKLLCAQTVFHLMDHLNRYLRVTALLLGQNRKQRGTSIIENRKLVEFLTTRIDHGLMAQAAFTCKQYARALMSLEQRVLKARPDHSQSDEVLQSDYEKMHEIYAKLDEPDGMNGISTSVLIPTLEHQIREHESNGRWTSAQSCWEVSLQQNPNNLTSQIGLLRCLRNLGHYDTLRTHLDGIMTRNPEWHTAVESFRLEGAWTAHDWGSVEKLVNASTQSSPELTMARILLALRGRDSRTIAEAMTQARSEFGQPIGSSGPYSYRRSYEASLSLHIVEELGMISKVMAEISVNHHSGRTQKLTALSRLLDTRYQSVLPSYRTLEPILNIRRTAFDLLNKDIQSVDSIVGQYWLVSSKIARKAGHFQASYSALLQGRQRDAPYHFVQSCKLLESGGESIRALQELNNALMNPNQVIDLTEDDDVKSRAKAWLLRAKWMQASERFSRPELNAQFSQAATIDTQSEAVFFYWALYLDRSQKHKEIPSDHLEEYVNHIDHVVRNYGKSLQFGSKHLYQTVPRLLTLWLNLGQRPELKVNKGMSTADHPHRAALSKYGRLCEWMKNDLIKNVDPFKWLTAFPQIVSRIVVESAMLKTSLYAILGKVVQEFPQQSLWIISGVQASAKKERAEAASRALGFSFNTRFIPETLTSDERVRILALIKRVQPLIATYSRLNAELLHLCNFDVENLSQHQLHIKCPELARMDLRHVIVPLQDSFTTKIPPMSSILSQHQPFPTSLPTIRGFSDIIKVMPSLQRPRKIGVVGSNGEEFNFLCKPKDDLRKDARLMDFNAVVNKLLRANSDSRRRQLHIRTYSVVPLNEECGLIEWVRNTSPFRELLKPRYDALGVGFSSKKVQEYFDRFKQMTPEAAAAAFKAKILPEFPPVFHEWFLETFPEPTAWFTSRLAYCRTAAVISMVGYIIGLGDRHCENIMFDTVTGETVHCDFNCIFEKGKQLEVPELVPFRLTQNIVSAMGITGVEGCFRISCEITMKLLRSNQDCLMSVLEAFIHDPLVEWEHERRRKERHRSSNTNRPVVDLKTLAAGALEPIERKLQGLEGETQISVSNQVEKLIQDATSLLKLVRLIEIDQFRLIAKQSKMYVGWSPWMVSR</sequence>
<feature type="domain" description="FAT" evidence="15">
    <location>
        <begin position="1128"/>
        <end position="1690"/>
    </location>
</feature>
<dbReference type="GO" id="GO:0005694">
    <property type="term" value="C:chromosome"/>
    <property type="evidence" value="ECO:0007669"/>
    <property type="project" value="TreeGrafter"/>
</dbReference>
<evidence type="ECO:0000259" key="14">
    <source>
        <dbReference type="PROSITE" id="PS50290"/>
    </source>
</evidence>
<dbReference type="PANTHER" id="PTHR11139">
    <property type="entry name" value="ATAXIA TELANGIECTASIA MUTATED ATM -RELATED"/>
    <property type="match status" value="1"/>
</dbReference>
<dbReference type="Gene3D" id="1.10.1070.11">
    <property type="entry name" value="Phosphatidylinositol 3-/4-kinase, catalytic domain"/>
    <property type="match status" value="1"/>
</dbReference>
<dbReference type="SMART" id="SM00802">
    <property type="entry name" value="UME"/>
    <property type="match status" value="1"/>
</dbReference>
<dbReference type="InterPro" id="IPR056802">
    <property type="entry name" value="ATR-like_M-HEAT"/>
</dbReference>
<dbReference type="InterPro" id="IPR036940">
    <property type="entry name" value="PI3/4_kinase_cat_sf"/>
</dbReference>
<dbReference type="InterPro" id="IPR014009">
    <property type="entry name" value="PIK_FAT"/>
</dbReference>
<evidence type="ECO:0000256" key="4">
    <source>
        <dbReference type="ARBA" id="ARBA00022527"/>
    </source>
</evidence>
<dbReference type="SMART" id="SM00146">
    <property type="entry name" value="PI3Kc"/>
    <property type="match status" value="1"/>
</dbReference>
<gene>
    <name evidence="17" type="ORF">PIIN_07911</name>
</gene>
<dbReference type="InterPro" id="IPR016024">
    <property type="entry name" value="ARM-type_fold"/>
</dbReference>
<evidence type="ECO:0000256" key="2">
    <source>
        <dbReference type="ARBA" id="ARBA00010769"/>
    </source>
</evidence>
<dbReference type="InterPro" id="IPR003151">
    <property type="entry name" value="PIK-rel_kinase_FAT"/>
</dbReference>
<feature type="domain" description="FATC" evidence="16">
    <location>
        <begin position="2125"/>
        <end position="2172"/>
    </location>
</feature>
<dbReference type="PROSITE" id="PS50290">
    <property type="entry name" value="PI3_4_KINASE_3"/>
    <property type="match status" value="1"/>
</dbReference>
<comment type="subcellular location">
    <subcellularLocation>
        <location evidence="1">Nucleus</location>
    </subcellularLocation>
</comment>
<keyword evidence="7" id="KW-0227">DNA damage</keyword>
<evidence type="ECO:0000256" key="8">
    <source>
        <dbReference type="ARBA" id="ARBA00022777"/>
    </source>
</evidence>
<dbReference type="EC" id="2.7.11.1" evidence="3"/>
<keyword evidence="18" id="KW-1185">Reference proteome</keyword>
<feature type="domain" description="PI3K/PI4K catalytic" evidence="14">
    <location>
        <begin position="1811"/>
        <end position="2122"/>
    </location>
</feature>
<dbReference type="InParanoid" id="G4TRL4"/>
<dbReference type="EMBL" id="CAFZ01000266">
    <property type="protein sequence ID" value="CCA73957.1"/>
    <property type="molecule type" value="Genomic_DNA"/>
</dbReference>
<dbReference type="InterPro" id="IPR050517">
    <property type="entry name" value="DDR_Repair_Kinase"/>
</dbReference>
<evidence type="ECO:0000256" key="7">
    <source>
        <dbReference type="ARBA" id="ARBA00022763"/>
    </source>
</evidence>
<dbReference type="GO" id="GO:0000723">
    <property type="term" value="P:telomere maintenance"/>
    <property type="evidence" value="ECO:0007669"/>
    <property type="project" value="TreeGrafter"/>
</dbReference>
<evidence type="ECO:0000313" key="17">
    <source>
        <dbReference type="EMBL" id="CCA73957.1"/>
    </source>
</evidence>
<dbReference type="Pfam" id="PF08064">
    <property type="entry name" value="UME"/>
    <property type="match status" value="1"/>
</dbReference>
<dbReference type="Pfam" id="PF02259">
    <property type="entry name" value="FAT"/>
    <property type="match status" value="1"/>
</dbReference>
<keyword evidence="8 17" id="KW-0418">Kinase</keyword>
<evidence type="ECO:0000256" key="9">
    <source>
        <dbReference type="ARBA" id="ARBA00022840"/>
    </source>
</evidence>
<dbReference type="Gene3D" id="3.30.1010.10">
    <property type="entry name" value="Phosphatidylinositol 3-kinase Catalytic Subunit, Chain A, domain 4"/>
    <property type="match status" value="1"/>
</dbReference>
<keyword evidence="5" id="KW-0808">Transferase</keyword>
<comment type="caution">
    <text evidence="17">The sequence shown here is derived from an EMBL/GenBank/DDBJ whole genome shotgun (WGS) entry which is preliminary data.</text>
</comment>
<dbReference type="InterPro" id="IPR012993">
    <property type="entry name" value="UME"/>
</dbReference>
<dbReference type="Pfam" id="PF00454">
    <property type="entry name" value="PI3_PI4_kinase"/>
    <property type="match status" value="1"/>
</dbReference>
<reference evidence="17 18" key="1">
    <citation type="journal article" date="2011" name="PLoS Pathog.">
        <title>Endophytic Life Strategies Decoded by Genome and Transcriptome Analyses of the Mutualistic Root Symbiont Piriformospora indica.</title>
        <authorList>
            <person name="Zuccaro A."/>
            <person name="Lahrmann U."/>
            <person name="Guldener U."/>
            <person name="Langen G."/>
            <person name="Pfiffi S."/>
            <person name="Biedenkopf D."/>
            <person name="Wong P."/>
            <person name="Samans B."/>
            <person name="Grimm C."/>
            <person name="Basiewicz M."/>
            <person name="Murat C."/>
            <person name="Martin F."/>
            <person name="Kogel K.H."/>
        </authorList>
    </citation>
    <scope>NUCLEOTIDE SEQUENCE [LARGE SCALE GENOMIC DNA]</scope>
    <source>
        <strain evidence="17 18">DSM 11827</strain>
    </source>
</reference>
<dbReference type="GO" id="GO:0006281">
    <property type="term" value="P:DNA repair"/>
    <property type="evidence" value="ECO:0007669"/>
    <property type="project" value="UniProtKB-KW"/>
</dbReference>
<dbReference type="eggNOG" id="KOG0890">
    <property type="taxonomic scope" value="Eukaryota"/>
</dbReference>
<organism evidence="17 18">
    <name type="scientific">Serendipita indica (strain DSM 11827)</name>
    <name type="common">Root endophyte fungus</name>
    <name type="synonym">Piriformospora indica</name>
    <dbReference type="NCBI Taxonomy" id="1109443"/>
    <lineage>
        <taxon>Eukaryota</taxon>
        <taxon>Fungi</taxon>
        <taxon>Dikarya</taxon>
        <taxon>Basidiomycota</taxon>
        <taxon>Agaricomycotina</taxon>
        <taxon>Agaricomycetes</taxon>
        <taxon>Sebacinales</taxon>
        <taxon>Serendipitaceae</taxon>
        <taxon>Serendipita</taxon>
    </lineage>
</organism>
<comment type="catalytic activity">
    <reaction evidence="13">
        <text>L-seryl-[protein] + ATP = O-phospho-L-seryl-[protein] + ADP + H(+)</text>
        <dbReference type="Rhea" id="RHEA:17989"/>
        <dbReference type="Rhea" id="RHEA-COMP:9863"/>
        <dbReference type="Rhea" id="RHEA-COMP:11604"/>
        <dbReference type="ChEBI" id="CHEBI:15378"/>
        <dbReference type="ChEBI" id="CHEBI:29999"/>
        <dbReference type="ChEBI" id="CHEBI:30616"/>
        <dbReference type="ChEBI" id="CHEBI:83421"/>
        <dbReference type="ChEBI" id="CHEBI:456216"/>
        <dbReference type="EC" id="2.7.11.1"/>
    </reaction>
</comment>
<dbReference type="Pfam" id="PF23593">
    <property type="entry name" value="HEAT_ATR"/>
    <property type="match status" value="1"/>
</dbReference>
<dbReference type="Gene3D" id="1.25.40.10">
    <property type="entry name" value="Tetratricopeptide repeat domain"/>
    <property type="match status" value="1"/>
</dbReference>
<dbReference type="FunCoup" id="G4TRL4">
    <property type="interactions" value="530"/>
</dbReference>
<evidence type="ECO:0000256" key="6">
    <source>
        <dbReference type="ARBA" id="ARBA00022741"/>
    </source>
</evidence>
<evidence type="ECO:0000259" key="15">
    <source>
        <dbReference type="PROSITE" id="PS51189"/>
    </source>
</evidence>
<dbReference type="InterPro" id="IPR003152">
    <property type="entry name" value="FATC_dom"/>
</dbReference>
<dbReference type="GO" id="GO:0004674">
    <property type="term" value="F:protein serine/threonine kinase activity"/>
    <property type="evidence" value="ECO:0007669"/>
    <property type="project" value="UniProtKB-KW"/>
</dbReference>
<dbReference type="PROSITE" id="PS51189">
    <property type="entry name" value="FAT"/>
    <property type="match status" value="1"/>
</dbReference>
<dbReference type="CDD" id="cd00892">
    <property type="entry name" value="PIKKc_ATR"/>
    <property type="match status" value="1"/>
</dbReference>
<dbReference type="GO" id="GO:0005634">
    <property type="term" value="C:nucleus"/>
    <property type="evidence" value="ECO:0007669"/>
    <property type="project" value="UniProtKB-SubCell"/>
</dbReference>
<keyword evidence="10" id="KW-0234">DNA repair</keyword>
<accession>G4TRL4</accession>
<evidence type="ECO:0000259" key="16">
    <source>
        <dbReference type="PROSITE" id="PS51190"/>
    </source>
</evidence>
<dbReference type="HOGENOM" id="CLU_000178_2_8_1"/>
<name>G4TRL4_SERID</name>
<keyword evidence="11" id="KW-0539">Nucleus</keyword>
<dbReference type="STRING" id="1109443.G4TRL4"/>
<dbReference type="InterPro" id="IPR011990">
    <property type="entry name" value="TPR-like_helical_dom_sf"/>
</dbReference>
<dbReference type="GO" id="GO:0000077">
    <property type="term" value="P:DNA damage checkpoint signaling"/>
    <property type="evidence" value="ECO:0007669"/>
    <property type="project" value="TreeGrafter"/>
</dbReference>
<evidence type="ECO:0000256" key="10">
    <source>
        <dbReference type="ARBA" id="ARBA00023204"/>
    </source>
</evidence>
<dbReference type="InterPro" id="IPR018936">
    <property type="entry name" value="PI3/4_kinase_CS"/>
</dbReference>
<evidence type="ECO:0000256" key="11">
    <source>
        <dbReference type="ARBA" id="ARBA00023242"/>
    </source>
</evidence>
<dbReference type="Proteomes" id="UP000007148">
    <property type="component" value="Unassembled WGS sequence"/>
</dbReference>
<keyword evidence="6" id="KW-0547">Nucleotide-binding</keyword>
<evidence type="ECO:0000313" key="18">
    <source>
        <dbReference type="Proteomes" id="UP000007148"/>
    </source>
</evidence>
<dbReference type="GO" id="GO:0005524">
    <property type="term" value="F:ATP binding"/>
    <property type="evidence" value="ECO:0007669"/>
    <property type="project" value="UniProtKB-KW"/>
</dbReference>